<dbReference type="Proteomes" id="UP000297703">
    <property type="component" value="Unassembled WGS sequence"/>
</dbReference>
<keyword evidence="2" id="KW-1185">Reference proteome</keyword>
<organism evidence="1 2">
    <name type="scientific">Platysternon megacephalum</name>
    <name type="common">big-headed turtle</name>
    <dbReference type="NCBI Taxonomy" id="55544"/>
    <lineage>
        <taxon>Eukaryota</taxon>
        <taxon>Metazoa</taxon>
        <taxon>Chordata</taxon>
        <taxon>Craniata</taxon>
        <taxon>Vertebrata</taxon>
        <taxon>Euteleostomi</taxon>
        <taxon>Archelosauria</taxon>
        <taxon>Testudinata</taxon>
        <taxon>Testudines</taxon>
        <taxon>Cryptodira</taxon>
        <taxon>Durocryptodira</taxon>
        <taxon>Testudinoidea</taxon>
        <taxon>Platysternidae</taxon>
        <taxon>Platysternon</taxon>
    </lineage>
</organism>
<reference evidence="1 2" key="2">
    <citation type="submission" date="2019-04" db="EMBL/GenBank/DDBJ databases">
        <title>The genome sequence of big-headed turtle.</title>
        <authorList>
            <person name="Gong S."/>
        </authorList>
    </citation>
    <scope>NUCLEOTIDE SEQUENCE [LARGE SCALE GENOMIC DNA]</scope>
    <source>
        <strain evidence="1">DO16091913</strain>
        <tissue evidence="1">Muscle</tissue>
    </source>
</reference>
<accession>A0A4D9E3Y8</accession>
<reference evidence="1 2" key="1">
    <citation type="submission" date="2019-04" db="EMBL/GenBank/DDBJ databases">
        <title>Draft genome of the big-headed turtle Platysternon megacephalum.</title>
        <authorList>
            <person name="Gong S."/>
        </authorList>
    </citation>
    <scope>NUCLEOTIDE SEQUENCE [LARGE SCALE GENOMIC DNA]</scope>
    <source>
        <strain evidence="1">DO16091913</strain>
        <tissue evidence="1">Muscle</tissue>
    </source>
</reference>
<proteinExistence type="predicted"/>
<comment type="caution">
    <text evidence="1">The sequence shown here is derived from an EMBL/GenBank/DDBJ whole genome shotgun (WGS) entry which is preliminary data.</text>
</comment>
<gene>
    <name evidence="1" type="ORF">DR999_PMT13288</name>
</gene>
<protein>
    <submittedName>
        <fullName evidence="1">AT-rich interactive domain-containing protein 3B</fullName>
    </submittedName>
</protein>
<dbReference type="AlphaFoldDB" id="A0A4D9E3Y8"/>
<name>A0A4D9E3Y8_9SAUR</name>
<evidence type="ECO:0000313" key="1">
    <source>
        <dbReference type="EMBL" id="TFK04247.1"/>
    </source>
</evidence>
<dbReference type="EMBL" id="QXTE01000142">
    <property type="protein sequence ID" value="TFK04247.1"/>
    <property type="molecule type" value="Genomic_DNA"/>
</dbReference>
<evidence type="ECO:0000313" key="2">
    <source>
        <dbReference type="Proteomes" id="UP000297703"/>
    </source>
</evidence>
<sequence length="125" mass="13936">MSSPIFFVSVGNQEESLASRLPAATSKCFADRGPQFRDLQISGPVSYLCCPKLCAIIQSVLFSLKNPESWRGLCKLLLELEGMGWDSIPENLCYNVGKNNLFCPCPVQDRRGFNGCLFVHTRVKM</sequence>